<organism evidence="1 2">
    <name type="scientific">Helicobacter felis (strain ATCC 49179 / CCUG 28539 / NCTC 12436 / CS1)</name>
    <dbReference type="NCBI Taxonomy" id="936155"/>
    <lineage>
        <taxon>Bacteria</taxon>
        <taxon>Pseudomonadati</taxon>
        <taxon>Campylobacterota</taxon>
        <taxon>Epsilonproteobacteria</taxon>
        <taxon>Campylobacterales</taxon>
        <taxon>Helicobacteraceae</taxon>
        <taxon>Helicobacter</taxon>
    </lineage>
</organism>
<sequence length="359" mass="42334">MNNQVNTRFDALYEIRLATPDDIGKIMEFIREYWNENHILAINRSFFEYEFKMEDRVNYILAINRKTQQIDACEGIYIYSKGDDSTEPFDMSGAMFRTSPNAVLPFLGIEISYRKRFMMGVKMRSYIGIGANINTTYALAKTYFKDDKVGRLEHFYRLSDKEEYKIAKVAHKTRLNIDTSNQADFVLFKDANHMYQVFDNEAFKQHNPYKSPWYVNKRYFNHPVFTYKLYGLDSSMVLVSREVEYNGAKILRIVDILGNRDEFYRAGLALENLIKQNGYEYVDLYQKGMNKDGLKRAGFSERTEDDENIIPNWFAPYTAKNVEIYYHAYGDNLYMFKADGDQDRPSTLDFKVFLESKKK</sequence>
<evidence type="ECO:0000313" key="2">
    <source>
        <dbReference type="Proteomes" id="UP000007934"/>
    </source>
</evidence>
<evidence type="ECO:0000313" key="1">
    <source>
        <dbReference type="EMBL" id="CBY82092.1"/>
    </source>
</evidence>
<dbReference type="EMBL" id="FQ670179">
    <property type="protein sequence ID" value="CBY82092.1"/>
    <property type="molecule type" value="Genomic_DNA"/>
</dbReference>
<protein>
    <submittedName>
        <fullName evidence="1">Uncharacterized protein</fullName>
    </submittedName>
</protein>
<dbReference type="STRING" id="936155.HFELIS_00070"/>
<dbReference type="KEGG" id="hfe:HFELIS_00070"/>
<dbReference type="RefSeq" id="WP_013470070.1">
    <property type="nucleotide sequence ID" value="NC_014810.2"/>
</dbReference>
<dbReference type="AlphaFoldDB" id="E7AC11"/>
<proteinExistence type="predicted"/>
<keyword evidence="2" id="KW-1185">Reference proteome</keyword>
<gene>
    <name evidence="1" type="ordered locus">Hfelis_00070</name>
</gene>
<dbReference type="Proteomes" id="UP000007934">
    <property type="component" value="Chromosome"/>
</dbReference>
<dbReference type="HOGENOM" id="CLU_047383_0_0_7"/>
<accession>E7AC11</accession>
<dbReference type="eggNOG" id="COG1247">
    <property type="taxonomic scope" value="Bacteria"/>
</dbReference>
<reference evidence="1 2" key="1">
    <citation type="journal article" date="2011" name="Genome Biol. Evol.">
        <title>Comparative whole genome sequence analysis of the carcinogenic bacterial model pathogen Helicobacter felis.</title>
        <authorList>
            <person name="Arnold I.C."/>
            <person name="Zigova Z."/>
            <person name="Holden M."/>
            <person name="Lawley T.D."/>
            <person name="Rad R."/>
            <person name="Dougan G."/>
            <person name="Falkow S."/>
            <person name="Bentley S.D."/>
            <person name="Muller A."/>
        </authorList>
    </citation>
    <scope>NUCLEOTIDE SEQUENCE [LARGE SCALE GENOMIC DNA]</scope>
    <source>
        <strain evidence="2">ATCC 49179 / CCUG 28539 / NCTC 12436 / CS1</strain>
    </source>
</reference>
<dbReference type="GeneID" id="36133646"/>
<name>E7AC11_HELFC</name>